<feature type="chain" id="PRO_5038657450" evidence="3">
    <location>
        <begin position="19"/>
        <end position="392"/>
    </location>
</feature>
<dbReference type="InterPro" id="IPR028082">
    <property type="entry name" value="Peripla_BP_I"/>
</dbReference>
<dbReference type="EMBL" id="JACOPO010000003">
    <property type="protein sequence ID" value="MBC5722476.1"/>
    <property type="molecule type" value="Genomic_DNA"/>
</dbReference>
<sequence length="392" mass="41560">MKKVLAFAMALAMVFSMAGCGNGSNSGSTNSGGDEVETLKIGVVCPISGVSAIAGKYITNGVEVVENELGGKIDIKGKEYNIEFIYMDNEASEEKTTNVFQKLIEEEKVIAIVGPDMSKCALAAGPIAQNAKCPIVTTFATNTAVTEVGDYIFRACFIDPFQGQMAAQYIWESGYETASIMFNNADAYATGLKDAFIESYEALGGQILAIEEYSGSDVKDYNVQLTKLAAANAESVFFPNLLSELGLQIQQARSAGITCPIICGDSADTPEVGQVAGAAVDGVAYVSAFSAESTDPAAVEFVEKYTALHPDEQPNSNAELAYEATMMVLYALQNAEELTRDGVRDALASIENLQLPSGPMTMGEDRNPIKGGVVMQYDADGVSHYVSSINPS</sequence>
<evidence type="ECO:0000256" key="1">
    <source>
        <dbReference type="ARBA" id="ARBA00010062"/>
    </source>
</evidence>
<keyword evidence="6" id="KW-1185">Reference proteome</keyword>
<organism evidence="5 6">
    <name type="scientific">Flintibacter hominis</name>
    <dbReference type="NCBI Taxonomy" id="2763048"/>
    <lineage>
        <taxon>Bacteria</taxon>
        <taxon>Bacillati</taxon>
        <taxon>Bacillota</taxon>
        <taxon>Clostridia</taxon>
        <taxon>Eubacteriales</taxon>
        <taxon>Flintibacter</taxon>
    </lineage>
</organism>
<reference evidence="5" key="1">
    <citation type="submission" date="2020-08" db="EMBL/GenBank/DDBJ databases">
        <title>Genome public.</title>
        <authorList>
            <person name="Liu C."/>
            <person name="Sun Q."/>
        </authorList>
    </citation>
    <scope>NUCLEOTIDE SEQUENCE</scope>
    <source>
        <strain evidence="5">NSJ-23</strain>
    </source>
</reference>
<evidence type="ECO:0000313" key="6">
    <source>
        <dbReference type="Proteomes" id="UP000628736"/>
    </source>
</evidence>
<feature type="signal peptide" evidence="3">
    <location>
        <begin position="1"/>
        <end position="18"/>
    </location>
</feature>
<dbReference type="RefSeq" id="WP_186852594.1">
    <property type="nucleotide sequence ID" value="NZ_JACOPO010000003.1"/>
</dbReference>
<evidence type="ECO:0000313" key="5">
    <source>
        <dbReference type="EMBL" id="MBC5722476.1"/>
    </source>
</evidence>
<comment type="similarity">
    <text evidence="1">Belongs to the leucine-binding protein family.</text>
</comment>
<protein>
    <submittedName>
        <fullName evidence="5">ABC transporter substrate-binding protein</fullName>
    </submittedName>
</protein>
<evidence type="ECO:0000259" key="4">
    <source>
        <dbReference type="Pfam" id="PF13458"/>
    </source>
</evidence>
<dbReference type="PANTHER" id="PTHR30483:SF6">
    <property type="entry name" value="PERIPLASMIC BINDING PROTEIN OF ABC TRANSPORTER FOR NATURAL AMINO ACIDS"/>
    <property type="match status" value="1"/>
</dbReference>
<dbReference type="Pfam" id="PF13458">
    <property type="entry name" value="Peripla_BP_6"/>
    <property type="match status" value="1"/>
</dbReference>
<accession>A0A8J6J055</accession>
<dbReference type="CDD" id="cd06347">
    <property type="entry name" value="PBP1_ABC_LivK_ligand_binding-like"/>
    <property type="match status" value="1"/>
</dbReference>
<gene>
    <name evidence="5" type="ORF">H8S11_06595</name>
</gene>
<dbReference type="PANTHER" id="PTHR30483">
    <property type="entry name" value="LEUCINE-SPECIFIC-BINDING PROTEIN"/>
    <property type="match status" value="1"/>
</dbReference>
<dbReference type="InterPro" id="IPR028081">
    <property type="entry name" value="Leu-bd"/>
</dbReference>
<feature type="domain" description="Leucine-binding protein" evidence="4">
    <location>
        <begin position="38"/>
        <end position="381"/>
    </location>
</feature>
<dbReference type="Proteomes" id="UP000628736">
    <property type="component" value="Unassembled WGS sequence"/>
</dbReference>
<evidence type="ECO:0000256" key="2">
    <source>
        <dbReference type="ARBA" id="ARBA00022729"/>
    </source>
</evidence>
<dbReference type="AlphaFoldDB" id="A0A8J6J055"/>
<name>A0A8J6J055_9FIRM</name>
<dbReference type="InterPro" id="IPR051010">
    <property type="entry name" value="BCAA_transport"/>
</dbReference>
<comment type="caution">
    <text evidence="5">The sequence shown here is derived from an EMBL/GenBank/DDBJ whole genome shotgun (WGS) entry which is preliminary data.</text>
</comment>
<keyword evidence="2 3" id="KW-0732">Signal</keyword>
<dbReference type="Gene3D" id="3.40.50.2300">
    <property type="match status" value="2"/>
</dbReference>
<proteinExistence type="inferred from homology"/>
<dbReference type="PROSITE" id="PS51257">
    <property type="entry name" value="PROKAR_LIPOPROTEIN"/>
    <property type="match status" value="1"/>
</dbReference>
<dbReference type="SUPFAM" id="SSF53822">
    <property type="entry name" value="Periplasmic binding protein-like I"/>
    <property type="match status" value="1"/>
</dbReference>
<evidence type="ECO:0000256" key="3">
    <source>
        <dbReference type="SAM" id="SignalP"/>
    </source>
</evidence>